<organism evidence="1 2">
    <name type="scientific">Phytohabitans aurantiacus</name>
    <dbReference type="NCBI Taxonomy" id="3016789"/>
    <lineage>
        <taxon>Bacteria</taxon>
        <taxon>Bacillati</taxon>
        <taxon>Actinomycetota</taxon>
        <taxon>Actinomycetes</taxon>
        <taxon>Micromonosporales</taxon>
        <taxon>Micromonosporaceae</taxon>
    </lineage>
</organism>
<keyword evidence="2" id="KW-1185">Reference proteome</keyword>
<protein>
    <submittedName>
        <fullName evidence="1">Uncharacterized protein</fullName>
    </submittedName>
</protein>
<evidence type="ECO:0000313" key="2">
    <source>
        <dbReference type="Proteomes" id="UP001144280"/>
    </source>
</evidence>
<dbReference type="EMBL" id="BSDI01000064">
    <property type="protein sequence ID" value="GLI02584.1"/>
    <property type="molecule type" value="Genomic_DNA"/>
</dbReference>
<dbReference type="Proteomes" id="UP001144280">
    <property type="component" value="Unassembled WGS sequence"/>
</dbReference>
<dbReference type="RefSeq" id="WP_281904168.1">
    <property type="nucleotide sequence ID" value="NZ_BSDI01000064.1"/>
</dbReference>
<sequence length="45" mass="4448">MAASLAGKTRQLAPAMLWPAVAARYTALAERVIAAGPAAVATAPA</sequence>
<comment type="caution">
    <text evidence="1">The sequence shown here is derived from an EMBL/GenBank/DDBJ whole genome shotgun (WGS) entry which is preliminary data.</text>
</comment>
<name>A0ABQ5R739_9ACTN</name>
<reference evidence="1" key="1">
    <citation type="submission" date="2022-12" db="EMBL/GenBank/DDBJ databases">
        <title>New Phytohabitans aurantiacus sp. RD004123 nov., an actinomycete isolated from soil.</title>
        <authorList>
            <person name="Triningsih D.W."/>
            <person name="Harunari E."/>
            <person name="Igarashi Y."/>
        </authorList>
    </citation>
    <scope>NUCLEOTIDE SEQUENCE</scope>
    <source>
        <strain evidence="1">RD004123</strain>
    </source>
</reference>
<evidence type="ECO:0000313" key="1">
    <source>
        <dbReference type="EMBL" id="GLI02584.1"/>
    </source>
</evidence>
<accession>A0ABQ5R739</accession>
<proteinExistence type="predicted"/>
<gene>
    <name evidence="1" type="ORF">Pa4123_78620</name>
</gene>